<protein>
    <recommendedName>
        <fullName evidence="7">C2H2-type domain-containing protein</fullName>
    </recommendedName>
</protein>
<evidence type="ECO:0000256" key="6">
    <source>
        <dbReference type="PROSITE-ProRule" id="PRU00042"/>
    </source>
</evidence>
<evidence type="ECO:0000259" key="7">
    <source>
        <dbReference type="PROSITE" id="PS50157"/>
    </source>
</evidence>
<dbReference type="InterPro" id="IPR013087">
    <property type="entry name" value="Znf_C2H2_type"/>
</dbReference>
<dbReference type="EMBL" id="UPTC01005465">
    <property type="protein sequence ID" value="VBB35309.1"/>
    <property type="molecule type" value="Genomic_DNA"/>
</dbReference>
<dbReference type="SMART" id="SM00355">
    <property type="entry name" value="ZnF_C2H2"/>
    <property type="match status" value="2"/>
</dbReference>
<sequence length="144" mass="16897">MGTNYAKYIIPAKDLLIRREGDKRCVLLLKSAKTVALGLPFLNRYCAILEISEKDGSELRVIKTHIRTPSQLKRHKRTHSSERPYKCEVCGMESRDLYMLKSHKRMMHGDELFKCEMCDESIPRIEHLRSHKRTHTKERRGGMQ</sequence>
<dbReference type="PROSITE" id="PS50157">
    <property type="entry name" value="ZINC_FINGER_C2H2_2"/>
    <property type="match status" value="2"/>
</dbReference>
<feature type="domain" description="C2H2-type" evidence="7">
    <location>
        <begin position="85"/>
        <end position="113"/>
    </location>
</feature>
<evidence type="ECO:0000313" key="9">
    <source>
        <dbReference type="Proteomes" id="UP000276991"/>
    </source>
</evidence>
<dbReference type="AlphaFoldDB" id="A0A498SYY9"/>
<evidence type="ECO:0000313" key="8">
    <source>
        <dbReference type="EMBL" id="VBB35309.1"/>
    </source>
</evidence>
<keyword evidence="2" id="KW-0677">Repeat</keyword>
<name>A0A498SYY9_ACAVI</name>
<keyword evidence="4" id="KW-0862">Zinc</keyword>
<dbReference type="GO" id="GO:0000978">
    <property type="term" value="F:RNA polymerase II cis-regulatory region sequence-specific DNA binding"/>
    <property type="evidence" value="ECO:0007669"/>
    <property type="project" value="TreeGrafter"/>
</dbReference>
<dbReference type="FunFam" id="3.30.160.60:FF:000446">
    <property type="entry name" value="Zinc finger protein"/>
    <property type="match status" value="1"/>
</dbReference>
<dbReference type="Proteomes" id="UP000276991">
    <property type="component" value="Unassembled WGS sequence"/>
</dbReference>
<keyword evidence="3 6" id="KW-0863">Zinc-finger</keyword>
<keyword evidence="1" id="KW-0479">Metal-binding</keyword>
<dbReference type="InterPro" id="IPR050527">
    <property type="entry name" value="Snail/Krueppel_Znf"/>
</dbReference>
<reference evidence="8 9" key="1">
    <citation type="submission" date="2018-08" db="EMBL/GenBank/DDBJ databases">
        <authorList>
            <person name="Laetsch R D."/>
            <person name="Stevens L."/>
            <person name="Kumar S."/>
            <person name="Blaxter L. M."/>
        </authorList>
    </citation>
    <scope>NUCLEOTIDE SEQUENCE [LARGE SCALE GENOMIC DNA]</scope>
</reference>
<dbReference type="STRING" id="6277.A0A498SYY9"/>
<dbReference type="PROSITE" id="PS00028">
    <property type="entry name" value="ZINC_FINGER_C2H2_1"/>
    <property type="match status" value="1"/>
</dbReference>
<dbReference type="Gene3D" id="3.30.160.60">
    <property type="entry name" value="Classic Zinc Finger"/>
    <property type="match status" value="3"/>
</dbReference>
<dbReference type="GO" id="GO:0008270">
    <property type="term" value="F:zinc ion binding"/>
    <property type="evidence" value="ECO:0007669"/>
    <property type="project" value="UniProtKB-KW"/>
</dbReference>
<accession>A0A498SYY9</accession>
<dbReference type="InterPro" id="IPR036236">
    <property type="entry name" value="Znf_C2H2_sf"/>
</dbReference>
<keyword evidence="5" id="KW-0539">Nucleus</keyword>
<keyword evidence="9" id="KW-1185">Reference proteome</keyword>
<dbReference type="GO" id="GO:0000981">
    <property type="term" value="F:DNA-binding transcription factor activity, RNA polymerase II-specific"/>
    <property type="evidence" value="ECO:0007669"/>
    <property type="project" value="TreeGrafter"/>
</dbReference>
<evidence type="ECO:0000256" key="1">
    <source>
        <dbReference type="ARBA" id="ARBA00022723"/>
    </source>
</evidence>
<dbReference type="GO" id="GO:0005634">
    <property type="term" value="C:nucleus"/>
    <property type="evidence" value="ECO:0007669"/>
    <property type="project" value="UniProtKB-ARBA"/>
</dbReference>
<dbReference type="OrthoDB" id="10068874at2759"/>
<proteinExistence type="predicted"/>
<organism evidence="8 9">
    <name type="scientific">Acanthocheilonema viteae</name>
    <name type="common">Filarial nematode worm</name>
    <name type="synonym">Dipetalonema viteae</name>
    <dbReference type="NCBI Taxonomy" id="6277"/>
    <lineage>
        <taxon>Eukaryota</taxon>
        <taxon>Metazoa</taxon>
        <taxon>Ecdysozoa</taxon>
        <taxon>Nematoda</taxon>
        <taxon>Chromadorea</taxon>
        <taxon>Rhabditida</taxon>
        <taxon>Spirurina</taxon>
        <taxon>Spiruromorpha</taxon>
        <taxon>Filarioidea</taxon>
        <taxon>Onchocercidae</taxon>
        <taxon>Acanthocheilonema</taxon>
    </lineage>
</organism>
<dbReference type="Pfam" id="PF00096">
    <property type="entry name" value="zf-C2H2"/>
    <property type="match status" value="2"/>
</dbReference>
<dbReference type="PANTHER" id="PTHR24388:SF104">
    <property type="entry name" value="AT-RICH BINDING PROTEIN-RELATED"/>
    <property type="match status" value="1"/>
</dbReference>
<dbReference type="SUPFAM" id="SSF57667">
    <property type="entry name" value="beta-beta-alpha zinc fingers"/>
    <property type="match status" value="2"/>
</dbReference>
<evidence type="ECO:0000256" key="2">
    <source>
        <dbReference type="ARBA" id="ARBA00022737"/>
    </source>
</evidence>
<evidence type="ECO:0000256" key="4">
    <source>
        <dbReference type="ARBA" id="ARBA00022833"/>
    </source>
</evidence>
<gene>
    <name evidence="8" type="ORF">NAV_LOCUS10100</name>
</gene>
<evidence type="ECO:0000256" key="5">
    <source>
        <dbReference type="ARBA" id="ARBA00023242"/>
    </source>
</evidence>
<dbReference type="GO" id="GO:0000122">
    <property type="term" value="P:negative regulation of transcription by RNA polymerase II"/>
    <property type="evidence" value="ECO:0007669"/>
    <property type="project" value="UniProtKB-ARBA"/>
</dbReference>
<evidence type="ECO:0000256" key="3">
    <source>
        <dbReference type="ARBA" id="ARBA00022771"/>
    </source>
</evidence>
<dbReference type="PANTHER" id="PTHR24388">
    <property type="entry name" value="ZINC FINGER PROTEIN"/>
    <property type="match status" value="1"/>
</dbReference>
<feature type="domain" description="C2H2-type" evidence="7">
    <location>
        <begin position="113"/>
        <end position="140"/>
    </location>
</feature>